<dbReference type="Proteomes" id="UP000830395">
    <property type="component" value="Chromosome 9"/>
</dbReference>
<comment type="caution">
    <text evidence="1">The sequence shown here is derived from an EMBL/GenBank/DDBJ whole genome shotgun (WGS) entry which is preliminary data.</text>
</comment>
<name>A0ACC5YKG7_9TELE</name>
<proteinExistence type="predicted"/>
<evidence type="ECO:0000313" key="2">
    <source>
        <dbReference type="Proteomes" id="UP000830395"/>
    </source>
</evidence>
<gene>
    <name evidence="1" type="ORF">PDJAM_G00254440</name>
</gene>
<dbReference type="EMBL" id="CM040983">
    <property type="protein sequence ID" value="MCJ8736052.1"/>
    <property type="molecule type" value="Genomic_DNA"/>
</dbReference>
<sequence>MFTWGSPVQRKPTACSITLWEPESIRSRTTHHSCARFRYWLTEGARILLRRDWREKRPIAASDGEDGGHHELQKSDGYPGSEKEAEREERQGDSPSKKLVGVESDVSRQPLGDSLFPATLALQKVLE</sequence>
<accession>A0ACC5YKG7</accession>
<organism evidence="1 2">
    <name type="scientific">Pangasius djambal</name>
    <dbReference type="NCBI Taxonomy" id="1691987"/>
    <lineage>
        <taxon>Eukaryota</taxon>
        <taxon>Metazoa</taxon>
        <taxon>Chordata</taxon>
        <taxon>Craniata</taxon>
        <taxon>Vertebrata</taxon>
        <taxon>Euteleostomi</taxon>
        <taxon>Actinopterygii</taxon>
        <taxon>Neopterygii</taxon>
        <taxon>Teleostei</taxon>
        <taxon>Ostariophysi</taxon>
        <taxon>Siluriformes</taxon>
        <taxon>Pangasiidae</taxon>
        <taxon>Pangasius</taxon>
    </lineage>
</organism>
<keyword evidence="2" id="KW-1185">Reference proteome</keyword>
<protein>
    <submittedName>
        <fullName evidence="1">Uncharacterized protein</fullName>
    </submittedName>
</protein>
<reference evidence="1" key="1">
    <citation type="submission" date="2020-02" db="EMBL/GenBank/DDBJ databases">
        <title>Genome sequencing of the panga catfish, Pangasius djambal.</title>
        <authorList>
            <person name="Wen M."/>
            <person name="Zahm M."/>
            <person name="Roques C."/>
            <person name="Cabau C."/>
            <person name="Klopp C."/>
            <person name="Donnadieu C."/>
            <person name="Jouanno E."/>
            <person name="Avarre J.-C."/>
            <person name="Campet M."/>
            <person name="Ha T."/>
            <person name="Dugue R."/>
            <person name="Lampietro C."/>
            <person name="Louis A."/>
            <person name="Herpin A."/>
            <person name="Echchiki A."/>
            <person name="Berthelot C."/>
            <person name="Parey E."/>
            <person name="Roest-Crollius H."/>
            <person name="Braasch I."/>
            <person name="Postlethwait J.H."/>
            <person name="Bobe J."/>
            <person name="Montfort J."/>
            <person name="Bouchez O."/>
            <person name="Begum T."/>
            <person name="Schartl M."/>
            <person name="Gustiano R."/>
            <person name="Guiguen Y."/>
        </authorList>
    </citation>
    <scope>NUCLEOTIDE SEQUENCE</scope>
    <source>
        <strain evidence="1">Pdj_M5554</strain>
    </source>
</reference>
<evidence type="ECO:0000313" key="1">
    <source>
        <dbReference type="EMBL" id="MCJ8736052.1"/>
    </source>
</evidence>